<dbReference type="EMBL" id="CP001805">
    <property type="protein sequence ID" value="ACY52448.1"/>
    <property type="molecule type" value="Genomic_DNA"/>
</dbReference>
<sequence>MAAKPSGVDKTSCAGVWGNSYARLFVNAVFLVKYVADKYTYLERYKHQAVNRCRL</sequence>
<name>A0ACA6QQE6_VIBAE</name>
<proteinExistence type="predicted"/>
<dbReference type="Proteomes" id="UP000002571">
    <property type="component" value="Chromosome 1"/>
</dbReference>
<accession>A0ACA6QQE6</accession>
<organism evidence="1 2">
    <name type="scientific">Vibrio antiquarius (strain Ex25)</name>
    <dbReference type="NCBI Taxonomy" id="150340"/>
    <lineage>
        <taxon>Bacteria</taxon>
        <taxon>Pseudomonadati</taxon>
        <taxon>Pseudomonadota</taxon>
        <taxon>Gammaproteobacteria</taxon>
        <taxon>Vibrionales</taxon>
        <taxon>Vibrionaceae</taxon>
        <taxon>Vibrio</taxon>
        <taxon>Vibrio diabolicus subgroup</taxon>
    </lineage>
</organism>
<keyword evidence="2" id="KW-1185">Reference proteome</keyword>
<protein>
    <submittedName>
        <fullName evidence="1">Uncharacterized protein</fullName>
    </submittedName>
</protein>
<evidence type="ECO:0000313" key="2">
    <source>
        <dbReference type="Proteomes" id="UP000002571"/>
    </source>
</evidence>
<evidence type="ECO:0000313" key="1">
    <source>
        <dbReference type="EMBL" id="ACY52448.1"/>
    </source>
</evidence>
<gene>
    <name evidence="1" type="ordered locus">VEA_004290</name>
</gene>
<reference evidence="1" key="1">
    <citation type="submission" date="2009-10" db="EMBL/GenBank/DDBJ databases">
        <authorList>
            <consortium name="Los Alamos National Laboratory (LANL)"/>
            <consortium name="National Microbial Pathogen Data Resource (NMPDR)"/>
            <person name="Munk A.C."/>
            <person name="Tapia R."/>
            <person name="Green L."/>
            <person name="Rogers Y."/>
            <person name="Detter J.C."/>
            <person name="Bruce D."/>
            <person name="Brettin T.S."/>
            <person name="Colwell R."/>
            <person name="Huq A."/>
            <person name="Grim C.J."/>
            <person name="Hasan N.A."/>
            <person name="Vonstein V."/>
            <person name="Bartels D."/>
        </authorList>
    </citation>
    <scope>NUCLEOTIDE SEQUENCE</scope>
    <source>
        <strain evidence="1">EX25</strain>
    </source>
</reference>